<dbReference type="SUPFAM" id="SSF55874">
    <property type="entry name" value="ATPase domain of HSP90 chaperone/DNA topoisomerase II/histidine kinase"/>
    <property type="match status" value="1"/>
</dbReference>
<dbReference type="GO" id="GO:0000155">
    <property type="term" value="F:phosphorelay sensor kinase activity"/>
    <property type="evidence" value="ECO:0007669"/>
    <property type="project" value="InterPro"/>
</dbReference>
<dbReference type="EC" id="2.7.13.3" evidence="3"/>
<accession>A0A366HVI2</accession>
<dbReference type="OrthoDB" id="9806130at2"/>
<dbReference type="InterPro" id="IPR029016">
    <property type="entry name" value="GAF-like_dom_sf"/>
</dbReference>
<dbReference type="InterPro" id="IPR038318">
    <property type="entry name" value="KdpD_sf"/>
</dbReference>
<dbReference type="Gene3D" id="1.20.120.620">
    <property type="entry name" value="Backbone structure of the membrane domain of e. Coli histidine kinase receptor kdpd"/>
    <property type="match status" value="1"/>
</dbReference>
<dbReference type="Pfam" id="PF02702">
    <property type="entry name" value="KdpD"/>
    <property type="match status" value="1"/>
</dbReference>
<evidence type="ECO:0000256" key="6">
    <source>
        <dbReference type="ARBA" id="ARBA00022692"/>
    </source>
</evidence>
<reference evidence="15 16" key="1">
    <citation type="submission" date="2018-06" db="EMBL/GenBank/DDBJ databases">
        <title>Genomic Encyclopedia of Type Strains, Phase IV (KMG-IV): sequencing the most valuable type-strain genomes for metagenomic binning, comparative biology and taxonomic classification.</title>
        <authorList>
            <person name="Goeker M."/>
        </authorList>
    </citation>
    <scope>NUCLEOTIDE SEQUENCE [LARGE SCALE GENOMIC DNA]</scope>
    <source>
        <strain evidence="15 16">DSM 25532</strain>
    </source>
</reference>
<evidence type="ECO:0000256" key="5">
    <source>
        <dbReference type="ARBA" id="ARBA00022679"/>
    </source>
</evidence>
<keyword evidence="11" id="KW-0902">Two-component regulatory system</keyword>
<feature type="transmembrane region" description="Helical" evidence="13">
    <location>
        <begin position="446"/>
        <end position="464"/>
    </location>
</feature>
<dbReference type="PANTHER" id="PTHR45569:SF1">
    <property type="entry name" value="SENSOR PROTEIN KDPD"/>
    <property type="match status" value="1"/>
</dbReference>
<dbReference type="InterPro" id="IPR025201">
    <property type="entry name" value="KdpD_TM"/>
</dbReference>
<dbReference type="Gene3D" id="1.10.287.130">
    <property type="match status" value="1"/>
</dbReference>
<protein>
    <recommendedName>
        <fullName evidence="3">histidine kinase</fullName>
        <ecNumber evidence="3">2.7.13.3</ecNumber>
    </recommendedName>
</protein>
<dbReference type="GO" id="GO:0034220">
    <property type="term" value="P:monoatomic ion transmembrane transport"/>
    <property type="evidence" value="ECO:0007669"/>
    <property type="project" value="UniProtKB-KW"/>
</dbReference>
<comment type="caution">
    <text evidence="15">The sequence shown here is derived from an EMBL/GenBank/DDBJ whole genome shotgun (WGS) entry which is preliminary data.</text>
</comment>
<keyword evidence="12 13" id="KW-0472">Membrane</keyword>
<dbReference type="AlphaFoldDB" id="A0A366HVI2"/>
<dbReference type="InterPro" id="IPR003594">
    <property type="entry name" value="HATPase_dom"/>
</dbReference>
<dbReference type="SUPFAM" id="SSF52540">
    <property type="entry name" value="P-loop containing nucleoside triphosphate hydrolases"/>
    <property type="match status" value="1"/>
</dbReference>
<dbReference type="CDD" id="cd00075">
    <property type="entry name" value="HATPase"/>
    <property type="match status" value="1"/>
</dbReference>
<keyword evidence="16" id="KW-1185">Reference proteome</keyword>
<dbReference type="InterPro" id="IPR052023">
    <property type="entry name" value="Histidine_kinase_KdpD"/>
</dbReference>
<dbReference type="RefSeq" id="WP_113956250.1">
    <property type="nucleotide sequence ID" value="NZ_QNRR01000001.1"/>
</dbReference>
<evidence type="ECO:0000256" key="4">
    <source>
        <dbReference type="ARBA" id="ARBA00022553"/>
    </source>
</evidence>
<dbReference type="GO" id="GO:0005737">
    <property type="term" value="C:cytoplasm"/>
    <property type="evidence" value="ECO:0007669"/>
    <property type="project" value="UniProtKB-ARBA"/>
</dbReference>
<dbReference type="SUPFAM" id="SSF52402">
    <property type="entry name" value="Adenine nucleotide alpha hydrolases-like"/>
    <property type="match status" value="1"/>
</dbReference>
<dbReference type="Gene3D" id="3.40.50.620">
    <property type="entry name" value="HUPs"/>
    <property type="match status" value="1"/>
</dbReference>
<evidence type="ECO:0000256" key="2">
    <source>
        <dbReference type="ARBA" id="ARBA00004141"/>
    </source>
</evidence>
<evidence type="ECO:0000256" key="9">
    <source>
        <dbReference type="ARBA" id="ARBA00022840"/>
    </source>
</evidence>
<keyword evidence="15" id="KW-0407">Ion channel</keyword>
<dbReference type="SMART" id="SM00388">
    <property type="entry name" value="HisKA"/>
    <property type="match status" value="1"/>
</dbReference>
<comment type="subcellular location">
    <subcellularLocation>
        <location evidence="2">Membrane</location>
        <topology evidence="2">Multi-pass membrane protein</topology>
    </subcellularLocation>
</comment>
<dbReference type="EMBL" id="QNRR01000001">
    <property type="protein sequence ID" value="RBP47308.1"/>
    <property type="molecule type" value="Genomic_DNA"/>
</dbReference>
<evidence type="ECO:0000256" key="11">
    <source>
        <dbReference type="ARBA" id="ARBA00023012"/>
    </source>
</evidence>
<evidence type="ECO:0000256" key="7">
    <source>
        <dbReference type="ARBA" id="ARBA00022741"/>
    </source>
</evidence>
<feature type="transmembrane region" description="Helical" evidence="13">
    <location>
        <begin position="476"/>
        <end position="496"/>
    </location>
</feature>
<dbReference type="InterPro" id="IPR003852">
    <property type="entry name" value="Sig_transdc_His_kinase_KdpD_N"/>
</dbReference>
<evidence type="ECO:0000256" key="10">
    <source>
        <dbReference type="ARBA" id="ARBA00022989"/>
    </source>
</evidence>
<dbReference type="InterPro" id="IPR036097">
    <property type="entry name" value="HisK_dim/P_sf"/>
</dbReference>
<dbReference type="InterPro" id="IPR005467">
    <property type="entry name" value="His_kinase_dom"/>
</dbReference>
<gene>
    <name evidence="15" type="ORF">DES53_101105</name>
</gene>
<keyword evidence="8 15" id="KW-0418">Kinase</keyword>
<keyword evidence="5" id="KW-0808">Transferase</keyword>
<feature type="domain" description="Histidine kinase" evidence="14">
    <location>
        <begin position="670"/>
        <end position="876"/>
    </location>
</feature>
<dbReference type="CDD" id="cd00082">
    <property type="entry name" value="HisKA"/>
    <property type="match status" value="1"/>
</dbReference>
<keyword evidence="15" id="KW-0406">Ion transport</keyword>
<keyword evidence="7" id="KW-0547">Nucleotide-binding</keyword>
<keyword evidence="6 13" id="KW-0812">Transmembrane</keyword>
<dbReference type="Pfam" id="PF02518">
    <property type="entry name" value="HATPase_c"/>
    <property type="match status" value="1"/>
</dbReference>
<dbReference type="InterPro" id="IPR036890">
    <property type="entry name" value="HATPase_C_sf"/>
</dbReference>
<dbReference type="Pfam" id="PF00512">
    <property type="entry name" value="HisKA"/>
    <property type="match status" value="1"/>
</dbReference>
<dbReference type="Gene3D" id="3.30.450.40">
    <property type="match status" value="1"/>
</dbReference>
<dbReference type="InterPro" id="IPR004358">
    <property type="entry name" value="Sig_transdc_His_kin-like_C"/>
</dbReference>
<keyword evidence="4" id="KW-0597">Phosphoprotein</keyword>
<evidence type="ECO:0000259" key="14">
    <source>
        <dbReference type="PROSITE" id="PS50109"/>
    </source>
</evidence>
<keyword evidence="10 13" id="KW-1133">Transmembrane helix</keyword>
<dbReference type="PRINTS" id="PR00344">
    <property type="entry name" value="BCTRLSENSOR"/>
</dbReference>
<dbReference type="SMART" id="SM00387">
    <property type="entry name" value="HATPase_c"/>
    <property type="match status" value="1"/>
</dbReference>
<dbReference type="FunFam" id="3.40.50.300:FF:000483">
    <property type="entry name" value="Sensor histidine kinase KdpD"/>
    <property type="match status" value="1"/>
</dbReference>
<organism evidence="15 16">
    <name type="scientific">Roseimicrobium gellanilyticum</name>
    <dbReference type="NCBI Taxonomy" id="748857"/>
    <lineage>
        <taxon>Bacteria</taxon>
        <taxon>Pseudomonadati</taxon>
        <taxon>Verrucomicrobiota</taxon>
        <taxon>Verrucomicrobiia</taxon>
        <taxon>Verrucomicrobiales</taxon>
        <taxon>Verrucomicrobiaceae</taxon>
        <taxon>Roseimicrobium</taxon>
    </lineage>
</organism>
<dbReference type="CDD" id="cd01987">
    <property type="entry name" value="USP_KdpD-like"/>
    <property type="match status" value="1"/>
</dbReference>
<sequence length="889" mass="98210">MSQDDIRPDPDALLAQVQREEHAERTGRLYLFLGMCPGVGKTYAMLEAARQRQKEGLNVLVGIVETHGRHETAALLQGLPILPKQKLEHRGHTLEEFDLDAALQQRPDLLLVDELAHTNAPGSRHAKRYQDVFELLDAGIDVCTTLNVQHIESQVDTVRQISGVNIQETVPDSILDRAQEIQLIDLSVEKLLQRMAEGKVYMGERAEWASTNFFQKGNLTALRELALRFTAEQVDRSLEDIRRQRRVTSPWKTHARLMVGIGPSPYAESLIRWTRRAANRLGCPWVVSWVETSRKLSAAEQDRLTRALGLARRLGAEIISTTGENVSESLLRIARERNVTQIVVGKPERVSILRQSLADKLIADSGDIDVCVVRPFAPGPSVTAESALSDDNRRIPVAEYAWAGALTAAAGLLSWMALPLTGYVFSALLFLLAIVIASLRLSRGPVLVMAGLCALSWDYFFIPPHFTLHIEQPHDLLMFVMFFIVAISMGHLTSRLRQREEAERRRLRQTSALLRVTQSAALTVETQAGLKAALTTIDELLGAQTALIVRELDHSLPKAAHKASSFTPTDKEWGVIAWSYENRQPAGRFTTTLPQSGATWFPLQTATSMMGVLGLALPEQASLDFTTRQTVEAFALQLALVLEKEHFIQAASHAEVLERSEKLRRTLLDSVSHELKTPLAVMHAALEGLNQPSNPYVREMNTAAARLQRVVDHLLHITRIESSVVEPRRDWCEVSEILDEAKSSVSDVLTGHPVKISAPEELTLIHADSVLLSQVLSNILHNAAIYTPTRTVIEIDARIRENVLRITVRDHGPGLPEGAESKVFEKFYRAPGSPAGGTGLGLAIARGLMRAQGGDLTAHNHPEGGAVFVMELAVSTQAHSQMLEPSLPA</sequence>
<dbReference type="InterPro" id="IPR014729">
    <property type="entry name" value="Rossmann-like_a/b/a_fold"/>
</dbReference>
<evidence type="ECO:0000313" key="15">
    <source>
        <dbReference type="EMBL" id="RBP47308.1"/>
    </source>
</evidence>
<comment type="catalytic activity">
    <reaction evidence="1">
        <text>ATP + protein L-histidine = ADP + protein N-phospho-L-histidine.</text>
        <dbReference type="EC" id="2.7.13.3"/>
    </reaction>
</comment>
<evidence type="ECO:0000256" key="8">
    <source>
        <dbReference type="ARBA" id="ARBA00022777"/>
    </source>
</evidence>
<evidence type="ECO:0000256" key="12">
    <source>
        <dbReference type="ARBA" id="ARBA00023136"/>
    </source>
</evidence>
<evidence type="ECO:0000313" key="16">
    <source>
        <dbReference type="Proteomes" id="UP000253426"/>
    </source>
</evidence>
<evidence type="ECO:0000256" key="3">
    <source>
        <dbReference type="ARBA" id="ARBA00012438"/>
    </source>
</evidence>
<dbReference type="Proteomes" id="UP000253426">
    <property type="component" value="Unassembled WGS sequence"/>
</dbReference>
<evidence type="ECO:0000256" key="1">
    <source>
        <dbReference type="ARBA" id="ARBA00000085"/>
    </source>
</evidence>
<dbReference type="GO" id="GO:0005886">
    <property type="term" value="C:plasma membrane"/>
    <property type="evidence" value="ECO:0007669"/>
    <property type="project" value="TreeGrafter"/>
</dbReference>
<dbReference type="InterPro" id="IPR027417">
    <property type="entry name" value="P-loop_NTPase"/>
</dbReference>
<evidence type="ECO:0000256" key="13">
    <source>
        <dbReference type="SAM" id="Phobius"/>
    </source>
</evidence>
<feature type="transmembrane region" description="Helical" evidence="13">
    <location>
        <begin position="423"/>
        <end position="439"/>
    </location>
</feature>
<dbReference type="GO" id="GO:0005524">
    <property type="term" value="F:ATP binding"/>
    <property type="evidence" value="ECO:0007669"/>
    <property type="project" value="UniProtKB-KW"/>
</dbReference>
<dbReference type="PANTHER" id="PTHR45569">
    <property type="entry name" value="SENSOR PROTEIN KDPD"/>
    <property type="match status" value="1"/>
</dbReference>
<dbReference type="Pfam" id="PF13493">
    <property type="entry name" value="DUF4118"/>
    <property type="match status" value="1"/>
</dbReference>
<proteinExistence type="predicted"/>
<dbReference type="PROSITE" id="PS50109">
    <property type="entry name" value="HIS_KIN"/>
    <property type="match status" value="1"/>
</dbReference>
<dbReference type="Gene3D" id="3.30.565.10">
    <property type="entry name" value="Histidine kinase-like ATPase, C-terminal domain"/>
    <property type="match status" value="1"/>
</dbReference>
<dbReference type="InterPro" id="IPR003661">
    <property type="entry name" value="HisK_dim/P_dom"/>
</dbReference>
<keyword evidence="9" id="KW-0067">ATP-binding</keyword>
<dbReference type="SUPFAM" id="SSF47384">
    <property type="entry name" value="Homodimeric domain of signal transducing histidine kinase"/>
    <property type="match status" value="1"/>
</dbReference>
<keyword evidence="15" id="KW-0813">Transport</keyword>
<dbReference type="Gene3D" id="3.40.50.300">
    <property type="entry name" value="P-loop containing nucleotide triphosphate hydrolases"/>
    <property type="match status" value="1"/>
</dbReference>
<name>A0A366HVI2_9BACT</name>